<feature type="region of interest" description="Disordered" evidence="1">
    <location>
        <begin position="213"/>
        <end position="345"/>
    </location>
</feature>
<dbReference type="AlphaFoldDB" id="A0A2G8S344"/>
<keyword evidence="4" id="KW-1185">Reference proteome</keyword>
<dbReference type="Pfam" id="PF03372">
    <property type="entry name" value="Exo_endo_phos"/>
    <property type="match status" value="1"/>
</dbReference>
<name>A0A2G8S344_9APHY</name>
<evidence type="ECO:0000256" key="1">
    <source>
        <dbReference type="SAM" id="MobiDB-lite"/>
    </source>
</evidence>
<gene>
    <name evidence="3" type="ORF">GSI_09740</name>
</gene>
<accession>A0A2G8S344</accession>
<evidence type="ECO:0000313" key="4">
    <source>
        <dbReference type="Proteomes" id="UP000230002"/>
    </source>
</evidence>
<sequence length="619" mass="66683">MPPTNELPQLPGDAEGGDSQSTQRTDSSRARSSSAAHIGDQSAQPVSHATRAARTSSSTAKARGFDLPEIRPESVLATMLLSSAIPEDTATKNIGPLKRDVSLLAAAIDGIRSDARDYKASTGTDLLHLTTVAESILARLQSPHLFAGDDAIALRSVDDRLTRLAADVEQNAVNVDTEFNGVQQRTDGMQDSLQHLRRLYDDIDQTLQRLLRAGPPSLQGPPPAQPDHARPPPPFAQPPPSLGGPSPHILQPPPHVPHQGASGPPPAVFGGQPPTMFQSAPVQGFPGPPPPFQQGISATAGAGPSQPKRGAQGGNWNPPSAKRPRREPNPLPPPVPPGVVLDDDEGEEPHAFVHLGSVRWSKHPGNPLDGQVLFAVTPIFDADPSLRHAYLGPAFIPGEDNWVSLEFRTTETATTFVSLWFQHRDKTSIKKAQAKLQPSPHPCTIRLLSWNVHGNLALKMRTAWFQDELARWDITLFQETHLRPGQDSQLQLPPGFDCLSMARPESTRMTHQQGGLLAVFRATLGVENITPPVETELMVLRVAGISIVNVYLPPVSSPWNPDPAHTPFQRLVELVTPLASQLGSCFLLVGDFNARLGQAARSLPRVSPDTGPSTERGTR</sequence>
<feature type="compositionally biased region" description="Pro residues" evidence="1">
    <location>
        <begin position="218"/>
        <end position="242"/>
    </location>
</feature>
<feature type="region of interest" description="Disordered" evidence="1">
    <location>
        <begin position="1"/>
        <end position="66"/>
    </location>
</feature>
<feature type="compositionally biased region" description="Low complexity" evidence="1">
    <location>
        <begin position="49"/>
        <end position="62"/>
    </location>
</feature>
<dbReference type="OrthoDB" id="2758042at2759"/>
<evidence type="ECO:0000313" key="3">
    <source>
        <dbReference type="EMBL" id="PIL28203.1"/>
    </source>
</evidence>
<proteinExistence type="predicted"/>
<dbReference type="InterPro" id="IPR005135">
    <property type="entry name" value="Endo/exonuclease/phosphatase"/>
</dbReference>
<dbReference type="Proteomes" id="UP000230002">
    <property type="component" value="Unassembled WGS sequence"/>
</dbReference>
<reference evidence="3 4" key="1">
    <citation type="journal article" date="2015" name="Sci. Rep.">
        <title>Chromosome-level genome map provides insights into diverse defense mechanisms in the medicinal fungus Ganoderma sinense.</title>
        <authorList>
            <person name="Zhu Y."/>
            <person name="Xu J."/>
            <person name="Sun C."/>
            <person name="Zhou S."/>
            <person name="Xu H."/>
            <person name="Nelson D.R."/>
            <person name="Qian J."/>
            <person name="Song J."/>
            <person name="Luo H."/>
            <person name="Xiang L."/>
            <person name="Li Y."/>
            <person name="Xu Z."/>
            <person name="Ji A."/>
            <person name="Wang L."/>
            <person name="Lu S."/>
            <person name="Hayward A."/>
            <person name="Sun W."/>
            <person name="Li X."/>
            <person name="Schwartz D.C."/>
            <person name="Wang Y."/>
            <person name="Chen S."/>
        </authorList>
    </citation>
    <scope>NUCLEOTIDE SEQUENCE [LARGE SCALE GENOMIC DNA]</scope>
    <source>
        <strain evidence="3 4">ZZ0214-1</strain>
    </source>
</reference>
<dbReference type="GO" id="GO:0003824">
    <property type="term" value="F:catalytic activity"/>
    <property type="evidence" value="ECO:0007669"/>
    <property type="project" value="InterPro"/>
</dbReference>
<dbReference type="InterPro" id="IPR036691">
    <property type="entry name" value="Endo/exonu/phosph_ase_sf"/>
</dbReference>
<dbReference type="SUPFAM" id="SSF56219">
    <property type="entry name" value="DNase I-like"/>
    <property type="match status" value="1"/>
</dbReference>
<organism evidence="3 4">
    <name type="scientific">Ganoderma sinense ZZ0214-1</name>
    <dbReference type="NCBI Taxonomy" id="1077348"/>
    <lineage>
        <taxon>Eukaryota</taxon>
        <taxon>Fungi</taxon>
        <taxon>Dikarya</taxon>
        <taxon>Basidiomycota</taxon>
        <taxon>Agaricomycotina</taxon>
        <taxon>Agaricomycetes</taxon>
        <taxon>Polyporales</taxon>
        <taxon>Polyporaceae</taxon>
        <taxon>Ganoderma</taxon>
    </lineage>
</organism>
<feature type="domain" description="Endonuclease/exonuclease/phosphatase" evidence="2">
    <location>
        <begin position="448"/>
        <end position="596"/>
    </location>
</feature>
<evidence type="ECO:0000259" key="2">
    <source>
        <dbReference type="Pfam" id="PF03372"/>
    </source>
</evidence>
<dbReference type="EMBL" id="AYKW01000027">
    <property type="protein sequence ID" value="PIL28203.1"/>
    <property type="molecule type" value="Genomic_DNA"/>
</dbReference>
<feature type="compositionally biased region" description="Low complexity" evidence="1">
    <location>
        <begin position="18"/>
        <end position="36"/>
    </location>
</feature>
<comment type="caution">
    <text evidence="3">The sequence shown here is derived from an EMBL/GenBank/DDBJ whole genome shotgun (WGS) entry which is preliminary data.</text>
</comment>
<dbReference type="Gene3D" id="3.60.10.10">
    <property type="entry name" value="Endonuclease/exonuclease/phosphatase"/>
    <property type="match status" value="1"/>
</dbReference>
<protein>
    <recommendedName>
        <fullName evidence="2">Endonuclease/exonuclease/phosphatase domain-containing protein</fullName>
    </recommendedName>
</protein>